<dbReference type="InterPro" id="IPR011330">
    <property type="entry name" value="Glyco_hydro/deAcase_b/a-brl"/>
</dbReference>
<keyword evidence="2" id="KW-0479">Metal-binding</keyword>
<dbReference type="Gene3D" id="2.60.40.2220">
    <property type="match status" value="1"/>
</dbReference>
<protein>
    <submittedName>
        <fullName evidence="6">Alpha-mannosidase</fullName>
    </submittedName>
</protein>
<keyword evidence="7" id="KW-1185">Reference proteome</keyword>
<dbReference type="GO" id="GO:0009313">
    <property type="term" value="P:oligosaccharide catabolic process"/>
    <property type="evidence" value="ECO:0007669"/>
    <property type="project" value="TreeGrafter"/>
</dbReference>
<dbReference type="SMART" id="SM00872">
    <property type="entry name" value="Alpha-mann_mid"/>
    <property type="match status" value="1"/>
</dbReference>
<dbReference type="Pfam" id="PF17677">
    <property type="entry name" value="Glyco_hydro38C2"/>
    <property type="match status" value="1"/>
</dbReference>
<dbReference type="GO" id="GO:0030246">
    <property type="term" value="F:carbohydrate binding"/>
    <property type="evidence" value="ECO:0007669"/>
    <property type="project" value="InterPro"/>
</dbReference>
<dbReference type="SUPFAM" id="SSF74650">
    <property type="entry name" value="Galactose mutarotase-like"/>
    <property type="match status" value="1"/>
</dbReference>
<dbReference type="InterPro" id="IPR015341">
    <property type="entry name" value="Glyco_hydro_38_cen"/>
</dbReference>
<dbReference type="InterPro" id="IPR011682">
    <property type="entry name" value="Glyco_hydro_38_C"/>
</dbReference>
<dbReference type="InterPro" id="IPR027291">
    <property type="entry name" value="Glyco_hydro_38_N_sf"/>
</dbReference>
<evidence type="ECO:0000256" key="1">
    <source>
        <dbReference type="ARBA" id="ARBA00009792"/>
    </source>
</evidence>
<dbReference type="InterPro" id="IPR037094">
    <property type="entry name" value="Glyco_hydro_38_cen_sf"/>
</dbReference>
<dbReference type="SUPFAM" id="SSF88713">
    <property type="entry name" value="Glycoside hydrolase/deacetylase"/>
    <property type="match status" value="1"/>
</dbReference>
<organism evidence="6 7">
    <name type="scientific">Sulfobacillus harzensis</name>
    <dbReference type="NCBI Taxonomy" id="2729629"/>
    <lineage>
        <taxon>Bacteria</taxon>
        <taxon>Bacillati</taxon>
        <taxon>Bacillota</taxon>
        <taxon>Clostridia</taxon>
        <taxon>Eubacteriales</taxon>
        <taxon>Clostridiales Family XVII. Incertae Sedis</taxon>
        <taxon>Sulfobacillus</taxon>
    </lineage>
</organism>
<dbReference type="FunFam" id="3.20.110.10:FF:000002">
    <property type="entry name" value="alpha-mannosidase 2C1 isoform X1"/>
    <property type="match status" value="1"/>
</dbReference>
<dbReference type="Gene3D" id="3.20.110.10">
    <property type="entry name" value="Glycoside hydrolase 38, N terminal domain"/>
    <property type="match status" value="1"/>
</dbReference>
<reference evidence="6 7" key="1">
    <citation type="submission" date="2020-04" db="EMBL/GenBank/DDBJ databases">
        <authorList>
            <person name="Zhang R."/>
            <person name="Schippers A."/>
        </authorList>
    </citation>
    <scope>NUCLEOTIDE SEQUENCE [LARGE SCALE GENOMIC DNA]</scope>
    <source>
        <strain evidence="6 7">DSM 109850</strain>
    </source>
</reference>
<accession>A0A7Y0L468</accession>
<dbReference type="CDD" id="cd10789">
    <property type="entry name" value="GH38N_AMII_ER_cytosolic"/>
    <property type="match status" value="1"/>
</dbReference>
<dbReference type="GO" id="GO:0004559">
    <property type="term" value="F:alpha-mannosidase activity"/>
    <property type="evidence" value="ECO:0007669"/>
    <property type="project" value="InterPro"/>
</dbReference>
<comment type="caution">
    <text evidence="6">The sequence shown here is derived from an EMBL/GenBank/DDBJ whole genome shotgun (WGS) entry which is preliminary data.</text>
</comment>
<evidence type="ECO:0000256" key="4">
    <source>
        <dbReference type="ARBA" id="ARBA00023295"/>
    </source>
</evidence>
<dbReference type="GO" id="GO:0046872">
    <property type="term" value="F:metal ion binding"/>
    <property type="evidence" value="ECO:0007669"/>
    <property type="project" value="UniProtKB-KW"/>
</dbReference>
<dbReference type="EMBL" id="JABBVZ010000030">
    <property type="protein sequence ID" value="NMP22753.1"/>
    <property type="molecule type" value="Genomic_DNA"/>
</dbReference>
<dbReference type="Pfam" id="PF01074">
    <property type="entry name" value="Glyco_hydro_38N"/>
    <property type="match status" value="1"/>
</dbReference>
<comment type="similarity">
    <text evidence="1">Belongs to the glycosyl hydrolase 38 family.</text>
</comment>
<evidence type="ECO:0000313" key="6">
    <source>
        <dbReference type="EMBL" id="NMP22753.1"/>
    </source>
</evidence>
<name>A0A7Y0L468_9FIRM</name>
<dbReference type="FunFam" id="2.70.98.30:FF:000010">
    <property type="entry name" value="Cytosolic alpha-mannosidase"/>
    <property type="match status" value="1"/>
</dbReference>
<dbReference type="Pfam" id="PF07748">
    <property type="entry name" value="Glyco_hydro_38C"/>
    <property type="match status" value="1"/>
</dbReference>
<dbReference type="Proteomes" id="UP000533476">
    <property type="component" value="Unassembled WGS sequence"/>
</dbReference>
<evidence type="ECO:0000256" key="2">
    <source>
        <dbReference type="ARBA" id="ARBA00022723"/>
    </source>
</evidence>
<dbReference type="Gene3D" id="1.20.1270.50">
    <property type="entry name" value="Glycoside hydrolase family 38, central domain"/>
    <property type="match status" value="1"/>
</dbReference>
<gene>
    <name evidence="6" type="ORF">HIJ39_10365</name>
</gene>
<dbReference type="PANTHER" id="PTHR46017">
    <property type="entry name" value="ALPHA-MANNOSIDASE 2C1"/>
    <property type="match status" value="1"/>
</dbReference>
<dbReference type="AlphaFoldDB" id="A0A7Y0L468"/>
<keyword evidence="4" id="KW-0326">Glycosidase</keyword>
<evidence type="ECO:0000256" key="3">
    <source>
        <dbReference type="ARBA" id="ARBA00022801"/>
    </source>
</evidence>
<keyword evidence="3" id="KW-0378">Hydrolase</keyword>
<dbReference type="SUPFAM" id="SSF88688">
    <property type="entry name" value="Families 57/38 glycoside transferase middle domain"/>
    <property type="match status" value="1"/>
</dbReference>
<dbReference type="Pfam" id="PF09261">
    <property type="entry name" value="Alpha-mann_mid"/>
    <property type="match status" value="1"/>
</dbReference>
<feature type="domain" description="Glycoside hydrolase family 38 central" evidence="5">
    <location>
        <begin position="519"/>
        <end position="599"/>
    </location>
</feature>
<evidence type="ECO:0000313" key="7">
    <source>
        <dbReference type="Proteomes" id="UP000533476"/>
    </source>
</evidence>
<dbReference type="Gene3D" id="2.70.98.30">
    <property type="entry name" value="Golgi alpha-mannosidase II, domain 4"/>
    <property type="match status" value="1"/>
</dbReference>
<proteinExistence type="inferred from homology"/>
<dbReference type="RefSeq" id="WP_169099377.1">
    <property type="nucleotide sequence ID" value="NZ_JABBVZ010000030.1"/>
</dbReference>
<dbReference type="InterPro" id="IPR041147">
    <property type="entry name" value="GH38_C"/>
</dbReference>
<dbReference type="PANTHER" id="PTHR46017:SF1">
    <property type="entry name" value="ALPHA-MANNOSIDASE 2C1"/>
    <property type="match status" value="1"/>
</dbReference>
<sequence length="1038" mass="117221">MELTLEKLERRIAELAPYRYRGMKPTGPFQAVWDADGSLGGRPPQVGPDVHETLGVGDRWSGRDRYVWLVRDIAIPEPPPGEVVVGKFDFGVTGSGNNAGFEGLVFLDGEPYQGIDSNHQELFFPQNRWGQTVRLALWLWTGLEGGGPPKDQEHVVRESRVGWLDSTADDLYYSARAVLESAKVLSVGNPWHHQLLASCDGALSHLDWSEPGSPEFYQSVSRASEELSKRLQALRGAPSPVTIHAVGHTHIDVAWLWRLRHTRAKAARSFSTVLRLMERYPDYQFIQSQPQLYAYLKDDYPELYAQIVQRVAEGRWEPEGAMWLEADCNLPSGESLVRQILVGTEFFSEEFGRRSEILWLPDAFGFSGALPQILAKSGIKAFMTTKLSWNQTNRMPHDTFRWRGIDGSEVMAHFVTTPSRPLDVRSTYNGDITAASVTGIWDAYQDKDLNQDLLLSFGHGDGGGGPTRDMLEMRRRLEDMPGMPRVKSGIATQYFRDLAQRLETAERATAVWDDELYLEYHRGTFTSQGAIKRLNRKLELALRRAEWMAVQEAMAHHSWAHYPGDALKSIWQVLLRNQFHDILPGSSIAEVYEDARAELGDALERAEALGQQSASRLASASHDGLTVYNAANWARVGPVRLPVLAPGEAYAADDGRRLPAQSTAQGVLVEVEVPAFGSTRIRRVPDDSRTTEPCPFDAGERRLTTPFYEVEWNAYGQMTRLYDREAQREIIAAGECANVLQVFEDKPLRFDAWDIDPFYQDKRTDVTALKAWTVVEAGPLRAVYRATWQFGKSTIDQDIVFFAHHRRIEFHTHVDWHQRQQLLKVAFPVSIRAREATYDIQFGNIKRPTHANTSWDAARFESVAHQWVDLSEHDYGVSLLNDSKYGHDVKDHVMRLSLLKSALYPDPDADQGAHQFVYALFPHPGDWQQSGTVQAAWDVNDPLIIVEGDQASMPPNFVFTGHPVMVDAVKRSEDGHKMVIRCHEYQGGRGRVELAVSQTGTMWQECDLLERPSGSVHSGPISFDIRPYEIRTFLIEAF</sequence>
<evidence type="ECO:0000259" key="5">
    <source>
        <dbReference type="SMART" id="SM00872"/>
    </source>
</evidence>
<dbReference type="InterPro" id="IPR000602">
    <property type="entry name" value="Glyco_hydro_38_N"/>
</dbReference>
<dbReference type="GO" id="GO:0006013">
    <property type="term" value="P:mannose metabolic process"/>
    <property type="evidence" value="ECO:0007669"/>
    <property type="project" value="InterPro"/>
</dbReference>
<dbReference type="InterPro" id="IPR028995">
    <property type="entry name" value="Glyco_hydro_57/38_cen_sf"/>
</dbReference>
<dbReference type="InterPro" id="IPR011013">
    <property type="entry name" value="Gal_mutarotase_sf_dom"/>
</dbReference>
<dbReference type="FunFam" id="1.20.1270.50:FF:000004">
    <property type="entry name" value="alpha-mannosidase 2C1 isoform X1"/>
    <property type="match status" value="1"/>
</dbReference>